<evidence type="ECO:0000256" key="19">
    <source>
        <dbReference type="ARBA" id="ARBA00049251"/>
    </source>
</evidence>
<dbReference type="PANTHER" id="PTHR24317">
    <property type="entry name" value="PEROXISOMAL TRANS-2-ENOYL-COA REDUCTASE"/>
    <property type="match status" value="1"/>
</dbReference>
<evidence type="ECO:0000256" key="3">
    <source>
        <dbReference type="ARBA" id="ARBA00006484"/>
    </source>
</evidence>
<comment type="catalytic activity">
    <reaction evidence="19">
        <text>a (2E)-enoyl-CoA + NADPH + H(+) = a 2,3-saturated acyl-CoA + NADP(+)</text>
        <dbReference type="Rhea" id="RHEA:33763"/>
        <dbReference type="ChEBI" id="CHEBI:15378"/>
        <dbReference type="ChEBI" id="CHEBI:57783"/>
        <dbReference type="ChEBI" id="CHEBI:58349"/>
        <dbReference type="ChEBI" id="CHEBI:58856"/>
        <dbReference type="ChEBI" id="CHEBI:65111"/>
        <dbReference type="EC" id="1.3.1.38"/>
    </reaction>
    <physiologicalReaction direction="left-to-right" evidence="19">
        <dbReference type="Rhea" id="RHEA:33764"/>
    </physiologicalReaction>
</comment>
<dbReference type="EMBL" id="QXED01000002">
    <property type="protein sequence ID" value="RIV24902.1"/>
    <property type="molecule type" value="Genomic_DNA"/>
</dbReference>
<evidence type="ECO:0000313" key="23">
    <source>
        <dbReference type="Proteomes" id="UP000283523"/>
    </source>
</evidence>
<dbReference type="Gene3D" id="3.40.50.720">
    <property type="entry name" value="NAD(P)-binding Rossmann-like Domain"/>
    <property type="match status" value="1"/>
</dbReference>
<accession>A0A418MDP2</accession>
<evidence type="ECO:0000256" key="10">
    <source>
        <dbReference type="ARBA" id="ARBA00023140"/>
    </source>
</evidence>
<evidence type="ECO:0000256" key="16">
    <source>
        <dbReference type="ARBA" id="ARBA00047570"/>
    </source>
</evidence>
<dbReference type="PRINTS" id="PR00081">
    <property type="entry name" value="GDHRDH"/>
</dbReference>
<dbReference type="AlphaFoldDB" id="A0A418MDP2"/>
<dbReference type="PANTHER" id="PTHR24317:SF7">
    <property type="entry name" value="PEROXISOMAL TRANS-2-ENOYL-COA REDUCTASE"/>
    <property type="match status" value="1"/>
</dbReference>
<dbReference type="EC" id="1.3.1.38" evidence="14"/>
<evidence type="ECO:0000256" key="6">
    <source>
        <dbReference type="ARBA" id="ARBA00022832"/>
    </source>
</evidence>
<proteinExistence type="inferred from homology"/>
<keyword evidence="9" id="KW-0443">Lipid metabolism</keyword>
<keyword evidence="7" id="KW-0521">NADP</keyword>
<sequence>MTTGMLRDDALKGKTIIVTGGGTGLGKSMTRYFLQLGANVTICSRRQTVLDQTAGELTQEVSETAGAGQILAVACDVRKPEEIEHVIAQTIERFGRIDGLLNNSAGNFISPTERLSYKAFDTIVDIVLRGTYYFTLAVGKYWIENQIRGTVLNISTTYATTGSGYVVPSAVAKGGALIMTKSLAAEWGKYGIRLNAIAPGPFPTKGAWERLFPEPLIKMMDPVSRIPLKRVGEHQELANLAAFLLSDFSGFITGECITIDGGEVLMAGEFNHLEQVSNEQWDTIEQVIKQANRASKKE</sequence>
<keyword evidence="5" id="KW-0597">Phosphoprotein</keyword>
<keyword evidence="11" id="KW-0275">Fatty acid biosynthesis</keyword>
<keyword evidence="8" id="KW-0560">Oxidoreductase</keyword>
<dbReference type="InterPro" id="IPR036291">
    <property type="entry name" value="NAD(P)-bd_dom_sf"/>
</dbReference>
<evidence type="ECO:0000256" key="11">
    <source>
        <dbReference type="ARBA" id="ARBA00023160"/>
    </source>
</evidence>
<keyword evidence="23" id="KW-1185">Reference proteome</keyword>
<keyword evidence="10" id="KW-0576">Peroxisome</keyword>
<evidence type="ECO:0000256" key="14">
    <source>
        <dbReference type="ARBA" id="ARBA00038849"/>
    </source>
</evidence>
<name>A0A418MDP2_9BACT</name>
<comment type="pathway">
    <text evidence="2">Lipid metabolism.</text>
</comment>
<dbReference type="CDD" id="cd05369">
    <property type="entry name" value="TER_DECR_SDR_a"/>
    <property type="match status" value="1"/>
</dbReference>
<dbReference type="Pfam" id="PF13561">
    <property type="entry name" value="adh_short_C2"/>
    <property type="match status" value="1"/>
</dbReference>
<dbReference type="GO" id="GO:0019166">
    <property type="term" value="F:trans-2-enoyl-CoA reductase (NADPH) activity"/>
    <property type="evidence" value="ECO:0007669"/>
    <property type="project" value="UniProtKB-EC"/>
</dbReference>
<dbReference type="OrthoDB" id="9788235at2"/>
<comment type="subcellular location">
    <subcellularLocation>
        <location evidence="1">Peroxisome</location>
    </subcellularLocation>
</comment>
<comment type="catalytic activity">
    <reaction evidence="21">
        <text>(2E)-octenoyl-CoA + NADPH + H(+) = octanoyl-CoA + NADP(+)</text>
        <dbReference type="Rhea" id="RHEA:44952"/>
        <dbReference type="ChEBI" id="CHEBI:15378"/>
        <dbReference type="ChEBI" id="CHEBI:57386"/>
        <dbReference type="ChEBI" id="CHEBI:57783"/>
        <dbReference type="ChEBI" id="CHEBI:58349"/>
        <dbReference type="ChEBI" id="CHEBI:62242"/>
    </reaction>
    <physiologicalReaction direction="left-to-right" evidence="21">
        <dbReference type="Rhea" id="RHEA:44953"/>
    </physiologicalReaction>
</comment>
<comment type="catalytic activity">
    <reaction evidence="16">
        <text>(2E)-dodecenoyl-CoA + NADPH + H(+) = dodecanoyl-CoA + NADP(+)</text>
        <dbReference type="Rhea" id="RHEA:44964"/>
        <dbReference type="ChEBI" id="CHEBI:15378"/>
        <dbReference type="ChEBI" id="CHEBI:57330"/>
        <dbReference type="ChEBI" id="CHEBI:57375"/>
        <dbReference type="ChEBI" id="CHEBI:57783"/>
        <dbReference type="ChEBI" id="CHEBI:58349"/>
    </reaction>
    <physiologicalReaction direction="left-to-right" evidence="16">
        <dbReference type="Rhea" id="RHEA:44965"/>
    </physiologicalReaction>
</comment>
<comment type="subunit">
    <text evidence="13">Interacts with PEX5, probably required to target it into peroxisomes.</text>
</comment>
<comment type="caution">
    <text evidence="22">The sequence shown here is derived from an EMBL/GenBank/DDBJ whole genome shotgun (WGS) entry which is preliminary data.</text>
</comment>
<organism evidence="22 23">
    <name type="scientific">Fibrisoma montanum</name>
    <dbReference type="NCBI Taxonomy" id="2305895"/>
    <lineage>
        <taxon>Bacteria</taxon>
        <taxon>Pseudomonadati</taxon>
        <taxon>Bacteroidota</taxon>
        <taxon>Cytophagia</taxon>
        <taxon>Cytophagales</taxon>
        <taxon>Spirosomataceae</taxon>
        <taxon>Fibrisoma</taxon>
    </lineage>
</organism>
<evidence type="ECO:0000256" key="5">
    <source>
        <dbReference type="ARBA" id="ARBA00022553"/>
    </source>
</evidence>
<dbReference type="FunFam" id="3.40.50.720:FF:000084">
    <property type="entry name" value="Short-chain dehydrogenase reductase"/>
    <property type="match status" value="1"/>
</dbReference>
<comment type="catalytic activity">
    <reaction evidence="20">
        <text>(2E)-decenoyl-CoA + NADPH + H(+) = decanoyl-CoA + NADP(+)</text>
        <dbReference type="Rhea" id="RHEA:44960"/>
        <dbReference type="ChEBI" id="CHEBI:15378"/>
        <dbReference type="ChEBI" id="CHEBI:57783"/>
        <dbReference type="ChEBI" id="CHEBI:58349"/>
        <dbReference type="ChEBI" id="CHEBI:61406"/>
        <dbReference type="ChEBI" id="CHEBI:61430"/>
    </reaction>
    <physiologicalReaction direction="left-to-right" evidence="20">
        <dbReference type="Rhea" id="RHEA:44961"/>
    </physiologicalReaction>
</comment>
<dbReference type="InterPro" id="IPR002347">
    <property type="entry name" value="SDR_fam"/>
</dbReference>
<comment type="function">
    <text evidence="12">Participates in chain elongation of fatty acids. Catalyzes the reduction of trans-2-enoyl-CoAs of varying chain lengths from 6:1 to 16:1, having maximum activity with 10:1 CoA. Has no 2,4-dienoyl-CoA reductase activity.</text>
</comment>
<dbReference type="Proteomes" id="UP000283523">
    <property type="component" value="Unassembled WGS sequence"/>
</dbReference>
<comment type="similarity">
    <text evidence="3">Belongs to the short-chain dehydrogenases/reductases (SDR) family.</text>
</comment>
<evidence type="ECO:0000256" key="7">
    <source>
        <dbReference type="ARBA" id="ARBA00022857"/>
    </source>
</evidence>
<evidence type="ECO:0000256" key="4">
    <source>
        <dbReference type="ARBA" id="ARBA00022516"/>
    </source>
</evidence>
<keyword evidence="4" id="KW-0444">Lipid biosynthesis</keyword>
<evidence type="ECO:0000256" key="18">
    <source>
        <dbReference type="ARBA" id="ARBA00049108"/>
    </source>
</evidence>
<reference evidence="22 23" key="1">
    <citation type="submission" date="2018-08" db="EMBL/GenBank/DDBJ databases">
        <title>Fibrisoma montanum sp. nov., isolated from Danxia mountain soil.</title>
        <authorList>
            <person name="Huang Y."/>
        </authorList>
    </citation>
    <scope>NUCLEOTIDE SEQUENCE [LARGE SCALE GENOMIC DNA]</scope>
    <source>
        <strain evidence="22 23">HYT19</strain>
    </source>
</reference>
<evidence type="ECO:0000256" key="12">
    <source>
        <dbReference type="ARBA" id="ARBA00037124"/>
    </source>
</evidence>
<evidence type="ECO:0000256" key="8">
    <source>
        <dbReference type="ARBA" id="ARBA00023002"/>
    </source>
</evidence>
<evidence type="ECO:0000256" key="1">
    <source>
        <dbReference type="ARBA" id="ARBA00004275"/>
    </source>
</evidence>
<dbReference type="InterPro" id="IPR052388">
    <property type="entry name" value="Peroxisomal_t2-enoyl-CoA_red"/>
</dbReference>
<evidence type="ECO:0000313" key="22">
    <source>
        <dbReference type="EMBL" id="RIV24902.1"/>
    </source>
</evidence>
<comment type="catalytic activity">
    <reaction evidence="18">
        <text>(2E)-hexenoyl-CoA + NADPH + H(+) = hexanoyl-CoA + NADP(+)</text>
        <dbReference type="Rhea" id="RHEA:44956"/>
        <dbReference type="ChEBI" id="CHEBI:15378"/>
        <dbReference type="ChEBI" id="CHEBI:57783"/>
        <dbReference type="ChEBI" id="CHEBI:58349"/>
        <dbReference type="ChEBI" id="CHEBI:62077"/>
        <dbReference type="ChEBI" id="CHEBI:62620"/>
    </reaction>
    <physiologicalReaction direction="left-to-right" evidence="18">
        <dbReference type="Rhea" id="RHEA:44957"/>
    </physiologicalReaction>
</comment>
<evidence type="ECO:0000256" key="2">
    <source>
        <dbReference type="ARBA" id="ARBA00005189"/>
    </source>
</evidence>
<evidence type="ECO:0000256" key="20">
    <source>
        <dbReference type="ARBA" id="ARBA00049386"/>
    </source>
</evidence>
<evidence type="ECO:0000256" key="21">
    <source>
        <dbReference type="ARBA" id="ARBA00049559"/>
    </source>
</evidence>
<evidence type="ECO:0000256" key="13">
    <source>
        <dbReference type="ARBA" id="ARBA00038622"/>
    </source>
</evidence>
<keyword evidence="6" id="KW-0276">Fatty acid metabolism</keyword>
<dbReference type="SUPFAM" id="SSF51735">
    <property type="entry name" value="NAD(P)-binding Rossmann-fold domains"/>
    <property type="match status" value="1"/>
</dbReference>
<evidence type="ECO:0000256" key="9">
    <source>
        <dbReference type="ARBA" id="ARBA00023098"/>
    </source>
</evidence>
<dbReference type="GO" id="GO:0006633">
    <property type="term" value="P:fatty acid biosynthetic process"/>
    <property type="evidence" value="ECO:0007669"/>
    <property type="project" value="UniProtKB-KW"/>
</dbReference>
<comment type="catalytic activity">
    <reaction evidence="17">
        <text>(2E)-tetradecenoyl-CoA + NADPH + H(+) = tetradecanoyl-CoA + NADP(+)</text>
        <dbReference type="Rhea" id="RHEA:44968"/>
        <dbReference type="ChEBI" id="CHEBI:15378"/>
        <dbReference type="ChEBI" id="CHEBI:57385"/>
        <dbReference type="ChEBI" id="CHEBI:57783"/>
        <dbReference type="ChEBI" id="CHEBI:58349"/>
        <dbReference type="ChEBI" id="CHEBI:61405"/>
    </reaction>
    <physiologicalReaction direction="left-to-right" evidence="17">
        <dbReference type="Rhea" id="RHEA:44969"/>
    </physiologicalReaction>
</comment>
<evidence type="ECO:0000256" key="17">
    <source>
        <dbReference type="ARBA" id="ARBA00048686"/>
    </source>
</evidence>
<gene>
    <name evidence="22" type="ORF">DYU11_06170</name>
</gene>
<evidence type="ECO:0000256" key="15">
    <source>
        <dbReference type="ARBA" id="ARBA00041063"/>
    </source>
</evidence>
<protein>
    <recommendedName>
        <fullName evidence="15">Peroxisomal trans-2-enoyl-CoA reductase</fullName>
        <ecNumber evidence="14">1.3.1.38</ecNumber>
    </recommendedName>
</protein>